<evidence type="ECO:0000313" key="4">
    <source>
        <dbReference type="Proteomes" id="UP000515240"/>
    </source>
</evidence>
<feature type="transmembrane region" description="Helical" evidence="2">
    <location>
        <begin position="289"/>
        <end position="312"/>
    </location>
</feature>
<keyword evidence="2" id="KW-1133">Transmembrane helix</keyword>
<reference evidence="3 4" key="1">
    <citation type="journal article" date="2020" name="G3 (Bethesda)">
        <title>CeMbio - The Caenorhabditis elegans Microbiome Resource.</title>
        <authorList>
            <person name="Dirksen P."/>
            <person name="Assie A."/>
            <person name="Zimmermann J."/>
            <person name="Zhang F."/>
            <person name="Tietje A.M."/>
            <person name="Marsh S.A."/>
            <person name="Felix M.A."/>
            <person name="Shapira M."/>
            <person name="Kaleta C."/>
            <person name="Schulenburg H."/>
            <person name="Samuel B."/>
        </authorList>
    </citation>
    <scope>NUCLEOTIDE SEQUENCE [LARGE SCALE GENOMIC DNA]</scope>
    <source>
        <strain evidence="3 4">BIGb0172</strain>
    </source>
</reference>
<name>A0A7G5ED84_9BURK</name>
<dbReference type="KEGG" id="cpis:HS961_03445"/>
<keyword evidence="4" id="KW-1185">Reference proteome</keyword>
<evidence type="ECO:0000313" key="3">
    <source>
        <dbReference type="EMBL" id="QMV71959.1"/>
    </source>
</evidence>
<feature type="region of interest" description="Disordered" evidence="1">
    <location>
        <begin position="208"/>
        <end position="231"/>
    </location>
</feature>
<dbReference type="Proteomes" id="UP000515240">
    <property type="component" value="Chromosome"/>
</dbReference>
<dbReference type="EMBL" id="CP058554">
    <property type="protein sequence ID" value="QMV71959.1"/>
    <property type="molecule type" value="Genomic_DNA"/>
</dbReference>
<evidence type="ECO:0000256" key="2">
    <source>
        <dbReference type="SAM" id="Phobius"/>
    </source>
</evidence>
<accession>A0A7G5ED84</accession>
<gene>
    <name evidence="3" type="ORF">HS961_03445</name>
</gene>
<sequence>MNNLLSSPRPPGAIRWTPRQIALACLLVLAVLLCWLPAFQAMADSYVDDGLQRSLLSFATARALHSVVSVLQGTELAVQPMGVGLTLTLGQVLAPISDLVAQFADWMLWASIAFGLQKLLLSMGGSYGVTGVLTLIALAWLLLRWRQQTVPTWLSRLLVVLLFTRLVMPVTIIGSEALFQHFMASTYQENQIATEGAVGQLQQFDVRGPAKAPATPKTPADTAPPATAQAAPGDTASLWERFKQWGQQAQQSASQTASGVQSLVRNPGDALRDKLSELQQQLDQQVERLVTLMVVFALQTLVIPLALFWALLQLCKGLLAGPRQQGSRSSS</sequence>
<protein>
    <submittedName>
        <fullName evidence="3">Uncharacterized protein</fullName>
    </submittedName>
</protein>
<proteinExistence type="predicted"/>
<keyword evidence="2" id="KW-0812">Transmembrane</keyword>
<feature type="transmembrane region" description="Helical" evidence="2">
    <location>
        <begin position="127"/>
        <end position="145"/>
    </location>
</feature>
<dbReference type="RefSeq" id="WP_182326386.1">
    <property type="nucleotide sequence ID" value="NZ_CP058554.1"/>
</dbReference>
<dbReference type="AlphaFoldDB" id="A0A7G5ED84"/>
<feature type="transmembrane region" description="Helical" evidence="2">
    <location>
        <begin position="157"/>
        <end position="179"/>
    </location>
</feature>
<keyword evidence="2" id="KW-0472">Membrane</keyword>
<evidence type="ECO:0000256" key="1">
    <source>
        <dbReference type="SAM" id="MobiDB-lite"/>
    </source>
</evidence>
<feature type="compositionally biased region" description="Low complexity" evidence="1">
    <location>
        <begin position="209"/>
        <end position="231"/>
    </location>
</feature>
<organism evidence="3 4">
    <name type="scientific">Comamonas piscis</name>
    <dbReference type="NCBI Taxonomy" id="1562974"/>
    <lineage>
        <taxon>Bacteria</taxon>
        <taxon>Pseudomonadati</taxon>
        <taxon>Pseudomonadota</taxon>
        <taxon>Betaproteobacteria</taxon>
        <taxon>Burkholderiales</taxon>
        <taxon>Comamonadaceae</taxon>
        <taxon>Comamonas</taxon>
    </lineage>
</organism>